<comment type="subcellular location">
    <subcellularLocation>
        <location evidence="1">Nucleus</location>
    </subcellularLocation>
</comment>
<dbReference type="GO" id="GO:0005634">
    <property type="term" value="C:nucleus"/>
    <property type="evidence" value="ECO:0007669"/>
    <property type="project" value="UniProtKB-SubCell"/>
</dbReference>
<feature type="compositionally biased region" description="Polar residues" evidence="5">
    <location>
        <begin position="184"/>
        <end position="193"/>
    </location>
</feature>
<dbReference type="SUPFAM" id="SSF47095">
    <property type="entry name" value="HMG-box"/>
    <property type="match status" value="1"/>
</dbReference>
<dbReference type="AlphaFoldDB" id="A0A077ZDL1"/>
<evidence type="ECO:0000256" key="1">
    <source>
        <dbReference type="ARBA" id="ARBA00004123"/>
    </source>
</evidence>
<evidence type="ECO:0000313" key="7">
    <source>
        <dbReference type="EMBL" id="CDW57618.1"/>
    </source>
</evidence>
<dbReference type="OrthoDB" id="10360738at2759"/>
<protein>
    <recommendedName>
        <fullName evidence="6">HMG box domain-containing protein</fullName>
    </recommendedName>
</protein>
<dbReference type="PANTHER" id="PTHR46318:SF3">
    <property type="entry name" value="UPSTREAM BINDING TRANSCRIPTION FACTOR"/>
    <property type="match status" value="1"/>
</dbReference>
<feature type="DNA-binding region" description="HMG box" evidence="4">
    <location>
        <begin position="102"/>
        <end position="165"/>
    </location>
</feature>
<dbReference type="PROSITE" id="PS50118">
    <property type="entry name" value="HMG_BOX_2"/>
    <property type="match status" value="1"/>
</dbReference>
<keyword evidence="3 4" id="KW-0539">Nucleus</keyword>
<sequence length="262" mass="30504">MLRMDDTMAPEKEIPLEHLKELKQKIADVFHNNAGSIKSWNSFPFEQVTFADYTADTLREQWRRLKSKAHRQCTIEQDMELVEATLNRAGKRRTNKLPSDFPKKPLSAFSLFILKLSKKGVLNHKDRFSEAAMLWKQLDPAKKEKFLKKQRLALLKHGKEVERFKAAHPEFTDALKTKRRPNKKTAQVSEQPTSSSSSNDEPVDLHESGLQKFMLAKQEKYARKYNLKGEELKKKLIKKFDHLSVEKQLKWKNCALTENGIN</sequence>
<dbReference type="InterPro" id="IPR009071">
    <property type="entry name" value="HMG_box_dom"/>
</dbReference>
<reference evidence="7" key="1">
    <citation type="submission" date="2014-01" db="EMBL/GenBank/DDBJ databases">
        <authorList>
            <person name="Aslett M."/>
        </authorList>
    </citation>
    <scope>NUCLEOTIDE SEQUENCE</scope>
</reference>
<dbReference type="PANTHER" id="PTHR46318">
    <property type="entry name" value="UPSTREAM BINDING TRANSCRIPTION FACTOR"/>
    <property type="match status" value="1"/>
</dbReference>
<dbReference type="Gene3D" id="1.10.30.10">
    <property type="entry name" value="High mobility group box domain"/>
    <property type="match status" value="1"/>
</dbReference>
<proteinExistence type="predicted"/>
<name>A0A077ZDL1_TRITR</name>
<gene>
    <name evidence="7" type="ORF">TTRE_0000591001</name>
</gene>
<reference evidence="7" key="2">
    <citation type="submission" date="2014-03" db="EMBL/GenBank/DDBJ databases">
        <title>The whipworm genome and dual-species transcriptomics of an intimate host-pathogen interaction.</title>
        <authorList>
            <person name="Foth B.J."/>
            <person name="Tsai I.J."/>
            <person name="Reid A.J."/>
            <person name="Bancroft A.J."/>
            <person name="Nichol S."/>
            <person name="Tracey A."/>
            <person name="Holroyd N."/>
            <person name="Cotton J.A."/>
            <person name="Stanley E.J."/>
            <person name="Zarowiecki M."/>
            <person name="Liu J.Z."/>
            <person name="Huckvale T."/>
            <person name="Cooper P.J."/>
            <person name="Grencis R.K."/>
            <person name="Berriman M."/>
        </authorList>
    </citation>
    <scope>NUCLEOTIDE SEQUENCE [LARGE SCALE GENOMIC DNA]</scope>
</reference>
<keyword evidence="8" id="KW-1185">Reference proteome</keyword>
<evidence type="ECO:0000256" key="3">
    <source>
        <dbReference type="ARBA" id="ARBA00023242"/>
    </source>
</evidence>
<accession>A0A077ZDL1</accession>
<dbReference type="STRING" id="36087.A0A077ZDL1"/>
<evidence type="ECO:0000259" key="6">
    <source>
        <dbReference type="PROSITE" id="PS50118"/>
    </source>
</evidence>
<evidence type="ECO:0000313" key="8">
    <source>
        <dbReference type="Proteomes" id="UP000030665"/>
    </source>
</evidence>
<evidence type="ECO:0000256" key="5">
    <source>
        <dbReference type="SAM" id="MobiDB-lite"/>
    </source>
</evidence>
<dbReference type="SMART" id="SM00398">
    <property type="entry name" value="HMG"/>
    <property type="match status" value="1"/>
</dbReference>
<feature type="domain" description="HMG box" evidence="6">
    <location>
        <begin position="102"/>
        <end position="165"/>
    </location>
</feature>
<dbReference type="EMBL" id="HG806189">
    <property type="protein sequence ID" value="CDW57618.1"/>
    <property type="molecule type" value="Genomic_DNA"/>
</dbReference>
<dbReference type="InterPro" id="IPR036910">
    <property type="entry name" value="HMG_box_dom_sf"/>
</dbReference>
<dbReference type="InterPro" id="IPR051762">
    <property type="entry name" value="UBF1"/>
</dbReference>
<evidence type="ECO:0000256" key="2">
    <source>
        <dbReference type="ARBA" id="ARBA00023125"/>
    </source>
</evidence>
<feature type="region of interest" description="Disordered" evidence="5">
    <location>
        <begin position="172"/>
        <end position="204"/>
    </location>
</feature>
<dbReference type="Proteomes" id="UP000030665">
    <property type="component" value="Unassembled WGS sequence"/>
</dbReference>
<keyword evidence="2 4" id="KW-0238">DNA-binding</keyword>
<organism evidence="7 8">
    <name type="scientific">Trichuris trichiura</name>
    <name type="common">Whipworm</name>
    <name type="synonym">Trichocephalus trichiurus</name>
    <dbReference type="NCBI Taxonomy" id="36087"/>
    <lineage>
        <taxon>Eukaryota</taxon>
        <taxon>Metazoa</taxon>
        <taxon>Ecdysozoa</taxon>
        <taxon>Nematoda</taxon>
        <taxon>Enoplea</taxon>
        <taxon>Dorylaimia</taxon>
        <taxon>Trichinellida</taxon>
        <taxon>Trichuridae</taxon>
        <taxon>Trichuris</taxon>
    </lineage>
</organism>
<evidence type="ECO:0000256" key="4">
    <source>
        <dbReference type="PROSITE-ProRule" id="PRU00267"/>
    </source>
</evidence>
<dbReference type="GO" id="GO:0003677">
    <property type="term" value="F:DNA binding"/>
    <property type="evidence" value="ECO:0007669"/>
    <property type="project" value="UniProtKB-UniRule"/>
</dbReference>